<dbReference type="PANTHER" id="PTHR45749:SF21">
    <property type="entry name" value="DUF4371 DOMAIN-CONTAINING PROTEIN"/>
    <property type="match status" value="1"/>
</dbReference>
<dbReference type="EMBL" id="BMAO01035093">
    <property type="protein sequence ID" value="GFR01181.1"/>
    <property type="molecule type" value="Genomic_DNA"/>
</dbReference>
<dbReference type="PANTHER" id="PTHR45749">
    <property type="match status" value="1"/>
</dbReference>
<name>A0A8X6L838_TRICU</name>
<proteinExistence type="predicted"/>
<accession>A0A8X6L838</accession>
<evidence type="ECO:0000313" key="1">
    <source>
        <dbReference type="EMBL" id="GFR01181.1"/>
    </source>
</evidence>
<dbReference type="Proteomes" id="UP000887116">
    <property type="component" value="Unassembled WGS sequence"/>
</dbReference>
<dbReference type="OrthoDB" id="7464992at2759"/>
<keyword evidence="2" id="KW-1185">Reference proteome</keyword>
<sequence>MIKFANFSSSINPTLLTFRCLNFSRPPTFLLCKGFSSHSLTSSTISYLKVVDCRVNVQSLFRTSPPRRLPPVVWFVLRPVLKMAAVITGRSIRGWWKNLPKDKKKYFINELKDNRRKIGKFTRYLSTTIQNEMIECLRIQLENHLIEQVRASPFFTIIIDMAQDISKADQLSIAVRYALIPRMENGLPVDIEVKEVFLSFYTAIKQGATELVN</sequence>
<protein>
    <submittedName>
        <fullName evidence="1">Zinc finger MYM-type protein 1-like</fullName>
    </submittedName>
</protein>
<organism evidence="1 2">
    <name type="scientific">Trichonephila clavata</name>
    <name type="common">Joro spider</name>
    <name type="synonym">Nephila clavata</name>
    <dbReference type="NCBI Taxonomy" id="2740835"/>
    <lineage>
        <taxon>Eukaryota</taxon>
        <taxon>Metazoa</taxon>
        <taxon>Ecdysozoa</taxon>
        <taxon>Arthropoda</taxon>
        <taxon>Chelicerata</taxon>
        <taxon>Arachnida</taxon>
        <taxon>Araneae</taxon>
        <taxon>Araneomorphae</taxon>
        <taxon>Entelegynae</taxon>
        <taxon>Araneoidea</taxon>
        <taxon>Nephilidae</taxon>
        <taxon>Trichonephila</taxon>
    </lineage>
</organism>
<reference evidence="1" key="1">
    <citation type="submission" date="2020-07" db="EMBL/GenBank/DDBJ databases">
        <title>Multicomponent nature underlies the extraordinary mechanical properties of spider dragline silk.</title>
        <authorList>
            <person name="Kono N."/>
            <person name="Nakamura H."/>
            <person name="Mori M."/>
            <person name="Yoshida Y."/>
            <person name="Ohtoshi R."/>
            <person name="Malay A.D."/>
            <person name="Moran D.A.P."/>
            <person name="Tomita M."/>
            <person name="Numata K."/>
            <person name="Arakawa K."/>
        </authorList>
    </citation>
    <scope>NUCLEOTIDE SEQUENCE</scope>
</reference>
<evidence type="ECO:0000313" key="2">
    <source>
        <dbReference type="Proteomes" id="UP000887116"/>
    </source>
</evidence>
<dbReference type="AlphaFoldDB" id="A0A8X6L838"/>
<gene>
    <name evidence="1" type="ORF">TNCT_335541</name>
</gene>
<comment type="caution">
    <text evidence="1">The sequence shown here is derived from an EMBL/GenBank/DDBJ whole genome shotgun (WGS) entry which is preliminary data.</text>
</comment>